<accession>B4GJF3</accession>
<evidence type="ECO:0000313" key="2">
    <source>
        <dbReference type="EMBL" id="EDW37467.1"/>
    </source>
</evidence>
<name>B4GJF3_DROPE</name>
<proteinExistence type="predicted"/>
<dbReference type="Proteomes" id="UP000008744">
    <property type="component" value="Unassembled WGS sequence"/>
</dbReference>
<keyword evidence="3" id="KW-1185">Reference proteome</keyword>
<evidence type="ECO:0000256" key="1">
    <source>
        <dbReference type="SAM" id="MobiDB-lite"/>
    </source>
</evidence>
<evidence type="ECO:0000313" key="3">
    <source>
        <dbReference type="Proteomes" id="UP000008744"/>
    </source>
</evidence>
<reference evidence="2 3" key="1">
    <citation type="journal article" date="2007" name="Nature">
        <title>Evolution of genes and genomes on the Drosophila phylogeny.</title>
        <authorList>
            <consortium name="Drosophila 12 Genomes Consortium"/>
            <person name="Clark A.G."/>
            <person name="Eisen M.B."/>
            <person name="Smith D.R."/>
            <person name="Bergman C.M."/>
            <person name="Oliver B."/>
            <person name="Markow T.A."/>
            <person name="Kaufman T.C."/>
            <person name="Kellis M."/>
            <person name="Gelbart W."/>
            <person name="Iyer V.N."/>
            <person name="Pollard D.A."/>
            <person name="Sackton T.B."/>
            <person name="Larracuente A.M."/>
            <person name="Singh N.D."/>
            <person name="Abad J.P."/>
            <person name="Abt D.N."/>
            <person name="Adryan B."/>
            <person name="Aguade M."/>
            <person name="Akashi H."/>
            <person name="Anderson W.W."/>
            <person name="Aquadro C.F."/>
            <person name="Ardell D.H."/>
            <person name="Arguello R."/>
            <person name="Artieri C.G."/>
            <person name="Barbash D.A."/>
            <person name="Barker D."/>
            <person name="Barsanti P."/>
            <person name="Batterham P."/>
            <person name="Batzoglou S."/>
            <person name="Begun D."/>
            <person name="Bhutkar A."/>
            <person name="Blanco E."/>
            <person name="Bosak S.A."/>
            <person name="Bradley R.K."/>
            <person name="Brand A.D."/>
            <person name="Brent M.R."/>
            <person name="Brooks A.N."/>
            <person name="Brown R.H."/>
            <person name="Butlin R.K."/>
            <person name="Caggese C."/>
            <person name="Calvi B.R."/>
            <person name="Bernardo de Carvalho A."/>
            <person name="Caspi A."/>
            <person name="Castrezana S."/>
            <person name="Celniker S.E."/>
            <person name="Chang J.L."/>
            <person name="Chapple C."/>
            <person name="Chatterji S."/>
            <person name="Chinwalla A."/>
            <person name="Civetta A."/>
            <person name="Clifton S.W."/>
            <person name="Comeron J.M."/>
            <person name="Costello J.C."/>
            <person name="Coyne J.A."/>
            <person name="Daub J."/>
            <person name="David R.G."/>
            <person name="Delcher A.L."/>
            <person name="Delehaunty K."/>
            <person name="Do C.B."/>
            <person name="Ebling H."/>
            <person name="Edwards K."/>
            <person name="Eickbush T."/>
            <person name="Evans J.D."/>
            <person name="Filipski A."/>
            <person name="Findeiss S."/>
            <person name="Freyhult E."/>
            <person name="Fulton L."/>
            <person name="Fulton R."/>
            <person name="Garcia A.C."/>
            <person name="Gardiner A."/>
            <person name="Garfield D.A."/>
            <person name="Garvin B.E."/>
            <person name="Gibson G."/>
            <person name="Gilbert D."/>
            <person name="Gnerre S."/>
            <person name="Godfrey J."/>
            <person name="Good R."/>
            <person name="Gotea V."/>
            <person name="Gravely B."/>
            <person name="Greenberg A.J."/>
            <person name="Griffiths-Jones S."/>
            <person name="Gross S."/>
            <person name="Guigo R."/>
            <person name="Gustafson E.A."/>
            <person name="Haerty W."/>
            <person name="Hahn M.W."/>
            <person name="Halligan D.L."/>
            <person name="Halpern A.L."/>
            <person name="Halter G.M."/>
            <person name="Han M.V."/>
            <person name="Heger A."/>
            <person name="Hillier L."/>
            <person name="Hinrichs A.S."/>
            <person name="Holmes I."/>
            <person name="Hoskins R.A."/>
            <person name="Hubisz M.J."/>
            <person name="Hultmark D."/>
            <person name="Huntley M.A."/>
            <person name="Jaffe D.B."/>
            <person name="Jagadeeshan S."/>
            <person name="Jeck W.R."/>
            <person name="Johnson J."/>
            <person name="Jones C.D."/>
            <person name="Jordan W.C."/>
            <person name="Karpen G.H."/>
            <person name="Kataoka E."/>
            <person name="Keightley P.D."/>
            <person name="Kheradpour P."/>
            <person name="Kirkness E.F."/>
            <person name="Koerich L.B."/>
            <person name="Kristiansen K."/>
            <person name="Kudrna D."/>
            <person name="Kulathinal R.J."/>
            <person name="Kumar S."/>
            <person name="Kwok R."/>
            <person name="Lander E."/>
            <person name="Langley C.H."/>
            <person name="Lapoint R."/>
            <person name="Lazzaro B.P."/>
            <person name="Lee S.J."/>
            <person name="Levesque L."/>
            <person name="Li R."/>
            <person name="Lin C.F."/>
            <person name="Lin M.F."/>
            <person name="Lindblad-Toh K."/>
            <person name="Llopart A."/>
            <person name="Long M."/>
            <person name="Low L."/>
            <person name="Lozovsky E."/>
            <person name="Lu J."/>
            <person name="Luo M."/>
            <person name="Machado C.A."/>
            <person name="Makalowski W."/>
            <person name="Marzo M."/>
            <person name="Matsuda M."/>
            <person name="Matzkin L."/>
            <person name="McAllister B."/>
            <person name="McBride C.S."/>
            <person name="McKernan B."/>
            <person name="McKernan K."/>
            <person name="Mendez-Lago M."/>
            <person name="Minx P."/>
            <person name="Mollenhauer M.U."/>
            <person name="Montooth K."/>
            <person name="Mount S.M."/>
            <person name="Mu X."/>
            <person name="Myers E."/>
            <person name="Negre B."/>
            <person name="Newfeld S."/>
            <person name="Nielsen R."/>
            <person name="Noor M.A."/>
            <person name="O'Grady P."/>
            <person name="Pachter L."/>
            <person name="Papaceit M."/>
            <person name="Parisi M.J."/>
            <person name="Parisi M."/>
            <person name="Parts L."/>
            <person name="Pedersen J.S."/>
            <person name="Pesole G."/>
            <person name="Phillippy A.M."/>
            <person name="Ponting C.P."/>
            <person name="Pop M."/>
            <person name="Porcelli D."/>
            <person name="Powell J.R."/>
            <person name="Prohaska S."/>
            <person name="Pruitt K."/>
            <person name="Puig M."/>
            <person name="Quesneville H."/>
            <person name="Ram K.R."/>
            <person name="Rand D."/>
            <person name="Rasmussen M.D."/>
            <person name="Reed L.K."/>
            <person name="Reenan R."/>
            <person name="Reily A."/>
            <person name="Remington K.A."/>
            <person name="Rieger T.T."/>
            <person name="Ritchie M.G."/>
            <person name="Robin C."/>
            <person name="Rogers Y.H."/>
            <person name="Rohde C."/>
            <person name="Rozas J."/>
            <person name="Rubenfield M.J."/>
            <person name="Ruiz A."/>
            <person name="Russo S."/>
            <person name="Salzberg S.L."/>
            <person name="Sanchez-Gracia A."/>
            <person name="Saranga D.J."/>
            <person name="Sato H."/>
            <person name="Schaeffer S.W."/>
            <person name="Schatz M.C."/>
            <person name="Schlenke T."/>
            <person name="Schwartz R."/>
            <person name="Segarra C."/>
            <person name="Singh R.S."/>
            <person name="Sirot L."/>
            <person name="Sirota M."/>
            <person name="Sisneros N.B."/>
            <person name="Smith C.D."/>
            <person name="Smith T.F."/>
            <person name="Spieth J."/>
            <person name="Stage D.E."/>
            <person name="Stark A."/>
            <person name="Stephan W."/>
            <person name="Strausberg R.L."/>
            <person name="Strempel S."/>
            <person name="Sturgill D."/>
            <person name="Sutton G."/>
            <person name="Sutton G.G."/>
            <person name="Tao W."/>
            <person name="Teichmann S."/>
            <person name="Tobari Y.N."/>
            <person name="Tomimura Y."/>
            <person name="Tsolas J.M."/>
            <person name="Valente V.L."/>
            <person name="Venter E."/>
            <person name="Venter J.C."/>
            <person name="Vicario S."/>
            <person name="Vieira F.G."/>
            <person name="Vilella A.J."/>
            <person name="Villasante A."/>
            <person name="Walenz B."/>
            <person name="Wang J."/>
            <person name="Wasserman M."/>
            <person name="Watts T."/>
            <person name="Wilson D."/>
            <person name="Wilson R.K."/>
            <person name="Wing R.A."/>
            <person name="Wolfner M.F."/>
            <person name="Wong A."/>
            <person name="Wong G.K."/>
            <person name="Wu C.I."/>
            <person name="Wu G."/>
            <person name="Yamamoto D."/>
            <person name="Yang H.P."/>
            <person name="Yang S.P."/>
            <person name="Yorke J.A."/>
            <person name="Yoshida K."/>
            <person name="Zdobnov E."/>
            <person name="Zhang P."/>
            <person name="Zhang Y."/>
            <person name="Zimin A.V."/>
            <person name="Baldwin J."/>
            <person name="Abdouelleil A."/>
            <person name="Abdulkadir J."/>
            <person name="Abebe A."/>
            <person name="Abera B."/>
            <person name="Abreu J."/>
            <person name="Acer S.C."/>
            <person name="Aftuck L."/>
            <person name="Alexander A."/>
            <person name="An P."/>
            <person name="Anderson E."/>
            <person name="Anderson S."/>
            <person name="Arachi H."/>
            <person name="Azer M."/>
            <person name="Bachantsang P."/>
            <person name="Barry A."/>
            <person name="Bayul T."/>
            <person name="Berlin A."/>
            <person name="Bessette D."/>
            <person name="Bloom T."/>
            <person name="Blye J."/>
            <person name="Boguslavskiy L."/>
            <person name="Bonnet C."/>
            <person name="Boukhgalter B."/>
            <person name="Bourzgui I."/>
            <person name="Brown A."/>
            <person name="Cahill P."/>
            <person name="Channer S."/>
            <person name="Cheshatsang Y."/>
            <person name="Chuda L."/>
            <person name="Citroen M."/>
            <person name="Collymore A."/>
            <person name="Cooke P."/>
            <person name="Costello M."/>
            <person name="D'Aco K."/>
            <person name="Daza R."/>
            <person name="De Haan G."/>
            <person name="DeGray S."/>
            <person name="DeMaso C."/>
            <person name="Dhargay N."/>
            <person name="Dooley K."/>
            <person name="Dooley E."/>
            <person name="Doricent M."/>
            <person name="Dorje P."/>
            <person name="Dorjee K."/>
            <person name="Dupes A."/>
            <person name="Elong R."/>
            <person name="Falk J."/>
            <person name="Farina A."/>
            <person name="Faro S."/>
            <person name="Ferguson D."/>
            <person name="Fisher S."/>
            <person name="Foley C.D."/>
            <person name="Franke A."/>
            <person name="Friedrich D."/>
            <person name="Gadbois L."/>
            <person name="Gearin G."/>
            <person name="Gearin C.R."/>
            <person name="Giannoukos G."/>
            <person name="Goode T."/>
            <person name="Graham J."/>
            <person name="Grandbois E."/>
            <person name="Grewal S."/>
            <person name="Gyaltsen K."/>
            <person name="Hafez N."/>
            <person name="Hagos B."/>
            <person name="Hall J."/>
            <person name="Henson C."/>
            <person name="Hollinger A."/>
            <person name="Honan T."/>
            <person name="Huard M.D."/>
            <person name="Hughes L."/>
            <person name="Hurhula B."/>
            <person name="Husby M.E."/>
            <person name="Kamat A."/>
            <person name="Kanga B."/>
            <person name="Kashin S."/>
            <person name="Khazanovich D."/>
            <person name="Kisner P."/>
            <person name="Lance K."/>
            <person name="Lara M."/>
            <person name="Lee W."/>
            <person name="Lennon N."/>
            <person name="Letendre F."/>
            <person name="LeVine R."/>
            <person name="Lipovsky A."/>
            <person name="Liu X."/>
            <person name="Liu J."/>
            <person name="Liu S."/>
            <person name="Lokyitsang T."/>
            <person name="Lokyitsang Y."/>
            <person name="Lubonja R."/>
            <person name="Lui A."/>
            <person name="MacDonald P."/>
            <person name="Magnisalis V."/>
            <person name="Maru K."/>
            <person name="Matthews C."/>
            <person name="McCusker W."/>
            <person name="McDonough S."/>
            <person name="Mehta T."/>
            <person name="Meldrim J."/>
            <person name="Meneus L."/>
            <person name="Mihai O."/>
            <person name="Mihalev A."/>
            <person name="Mihova T."/>
            <person name="Mittelman R."/>
            <person name="Mlenga V."/>
            <person name="Montmayeur A."/>
            <person name="Mulrain L."/>
            <person name="Navidi A."/>
            <person name="Naylor J."/>
            <person name="Negash T."/>
            <person name="Nguyen T."/>
            <person name="Nguyen N."/>
            <person name="Nicol R."/>
            <person name="Norbu C."/>
            <person name="Norbu N."/>
            <person name="Novod N."/>
            <person name="O'Neill B."/>
            <person name="Osman S."/>
            <person name="Markiewicz E."/>
            <person name="Oyono O.L."/>
            <person name="Patti C."/>
            <person name="Phunkhang P."/>
            <person name="Pierre F."/>
            <person name="Priest M."/>
            <person name="Raghuraman S."/>
            <person name="Rege F."/>
            <person name="Reyes R."/>
            <person name="Rise C."/>
            <person name="Rogov P."/>
            <person name="Ross K."/>
            <person name="Ryan E."/>
            <person name="Settipalli S."/>
            <person name="Shea T."/>
            <person name="Sherpa N."/>
            <person name="Shi L."/>
            <person name="Shih D."/>
            <person name="Sparrow T."/>
            <person name="Spaulding J."/>
            <person name="Stalker J."/>
            <person name="Stange-Thomann N."/>
            <person name="Stavropoulos S."/>
            <person name="Stone C."/>
            <person name="Strader C."/>
            <person name="Tesfaye S."/>
            <person name="Thomson T."/>
            <person name="Thoulutsang Y."/>
            <person name="Thoulutsang D."/>
            <person name="Topham K."/>
            <person name="Topping I."/>
            <person name="Tsamla T."/>
            <person name="Vassiliev H."/>
            <person name="Vo A."/>
            <person name="Wangchuk T."/>
            <person name="Wangdi T."/>
            <person name="Weiand M."/>
            <person name="Wilkinson J."/>
            <person name="Wilson A."/>
            <person name="Yadav S."/>
            <person name="Young G."/>
            <person name="Yu Q."/>
            <person name="Zembek L."/>
            <person name="Zhong D."/>
            <person name="Zimmer A."/>
            <person name="Zwirko Z."/>
            <person name="Jaffe D.B."/>
            <person name="Alvarez P."/>
            <person name="Brockman W."/>
            <person name="Butler J."/>
            <person name="Chin C."/>
            <person name="Gnerre S."/>
            <person name="Grabherr M."/>
            <person name="Kleber M."/>
            <person name="Mauceli E."/>
            <person name="MacCallum I."/>
        </authorList>
    </citation>
    <scope>NUCLEOTIDE SEQUENCE [LARGE SCALE GENOMIC DNA]</scope>
    <source>
        <strain evidence="3">MSH-3 / Tucson 14011-0111.49</strain>
    </source>
</reference>
<dbReference type="EMBL" id="CH479184">
    <property type="protein sequence ID" value="EDW37467.1"/>
    <property type="molecule type" value="Genomic_DNA"/>
</dbReference>
<organism evidence="3">
    <name type="scientific">Drosophila persimilis</name>
    <name type="common">Fruit fly</name>
    <dbReference type="NCBI Taxonomy" id="7234"/>
    <lineage>
        <taxon>Eukaryota</taxon>
        <taxon>Metazoa</taxon>
        <taxon>Ecdysozoa</taxon>
        <taxon>Arthropoda</taxon>
        <taxon>Hexapoda</taxon>
        <taxon>Insecta</taxon>
        <taxon>Pterygota</taxon>
        <taxon>Neoptera</taxon>
        <taxon>Endopterygota</taxon>
        <taxon>Diptera</taxon>
        <taxon>Brachycera</taxon>
        <taxon>Muscomorpha</taxon>
        <taxon>Ephydroidea</taxon>
        <taxon>Drosophilidae</taxon>
        <taxon>Drosophila</taxon>
        <taxon>Sophophora</taxon>
    </lineage>
</organism>
<feature type="compositionally biased region" description="Basic and acidic residues" evidence="1">
    <location>
        <begin position="15"/>
        <end position="35"/>
    </location>
</feature>
<dbReference type="HOGENOM" id="CLU_2888115_0_0_1"/>
<dbReference type="AlphaFoldDB" id="B4GJF3"/>
<feature type="region of interest" description="Disordered" evidence="1">
    <location>
        <begin position="1"/>
        <end position="35"/>
    </location>
</feature>
<gene>
    <name evidence="2" type="primary">Dper\GL25513</name>
    <name evidence="2" type="ORF">Dper_GL25513</name>
</gene>
<protein>
    <submittedName>
        <fullName evidence="2">GL25513</fullName>
    </submittedName>
</protein>
<sequence>MLKTTGPSVHLLQGDSEKQSFDGAKAESPEEKVREKMQMELKDVQNVPSNLLSLKRRYASLAS</sequence>